<name>A0AAV4EHU1_9GAST</name>
<accession>A0AAV4EHU1</accession>
<reference evidence="2 3" key="1">
    <citation type="journal article" date="2021" name="Elife">
        <title>Chloroplast acquisition without the gene transfer in kleptoplastic sea slugs, Plakobranchus ocellatus.</title>
        <authorList>
            <person name="Maeda T."/>
            <person name="Takahashi S."/>
            <person name="Yoshida T."/>
            <person name="Shimamura S."/>
            <person name="Takaki Y."/>
            <person name="Nagai Y."/>
            <person name="Toyoda A."/>
            <person name="Suzuki Y."/>
            <person name="Arimoto A."/>
            <person name="Ishii H."/>
            <person name="Satoh N."/>
            <person name="Nishiyama T."/>
            <person name="Hasebe M."/>
            <person name="Maruyama T."/>
            <person name="Minagawa J."/>
            <person name="Obokata J."/>
            <person name="Shigenobu S."/>
        </authorList>
    </citation>
    <scope>NUCLEOTIDE SEQUENCE [LARGE SCALE GENOMIC DNA]</scope>
</reference>
<dbReference type="InterPro" id="IPR013783">
    <property type="entry name" value="Ig-like_fold"/>
</dbReference>
<evidence type="ECO:0000313" key="2">
    <source>
        <dbReference type="EMBL" id="GFR60538.1"/>
    </source>
</evidence>
<dbReference type="InterPro" id="IPR007110">
    <property type="entry name" value="Ig-like_dom"/>
</dbReference>
<dbReference type="EMBL" id="BMAT01000145">
    <property type="protein sequence ID" value="GFR60538.1"/>
    <property type="molecule type" value="Genomic_DNA"/>
</dbReference>
<evidence type="ECO:0000313" key="3">
    <source>
        <dbReference type="Proteomes" id="UP000762676"/>
    </source>
</evidence>
<evidence type="ECO:0000259" key="1">
    <source>
        <dbReference type="PROSITE" id="PS50835"/>
    </source>
</evidence>
<dbReference type="Gene3D" id="2.60.40.10">
    <property type="entry name" value="Immunoglobulins"/>
    <property type="match status" value="1"/>
</dbReference>
<organism evidence="2 3">
    <name type="scientific">Elysia marginata</name>
    <dbReference type="NCBI Taxonomy" id="1093978"/>
    <lineage>
        <taxon>Eukaryota</taxon>
        <taxon>Metazoa</taxon>
        <taxon>Spiralia</taxon>
        <taxon>Lophotrochozoa</taxon>
        <taxon>Mollusca</taxon>
        <taxon>Gastropoda</taxon>
        <taxon>Heterobranchia</taxon>
        <taxon>Euthyneura</taxon>
        <taxon>Panpulmonata</taxon>
        <taxon>Sacoglossa</taxon>
        <taxon>Placobranchoidea</taxon>
        <taxon>Plakobranchidae</taxon>
        <taxon>Elysia</taxon>
    </lineage>
</organism>
<dbReference type="Proteomes" id="UP000762676">
    <property type="component" value="Unassembled WGS sequence"/>
</dbReference>
<feature type="domain" description="Ig-like" evidence="1">
    <location>
        <begin position="51"/>
        <end position="111"/>
    </location>
</feature>
<dbReference type="AlphaFoldDB" id="A0AAV4EHU1"/>
<keyword evidence="3" id="KW-1185">Reference proteome</keyword>
<proteinExistence type="predicted"/>
<dbReference type="SUPFAM" id="SSF48726">
    <property type="entry name" value="Immunoglobulin"/>
    <property type="match status" value="1"/>
</dbReference>
<gene>
    <name evidence="2" type="ORF">ElyMa_000081900</name>
</gene>
<protein>
    <recommendedName>
        <fullName evidence="1">Ig-like domain-containing protein</fullName>
    </recommendedName>
</protein>
<sequence length="116" mass="13755">MFEKRKLFKGQLKVLESKWTLFCVARYADEITWYLMRPRSRTIVNVTKEAMACKVDNCRVEVKQLGWKKDKDDLIYASQLIIKSLEVRDFGNYTCHNSNLRSQPFKLKRIRSKSSS</sequence>
<comment type="caution">
    <text evidence="2">The sequence shown here is derived from an EMBL/GenBank/DDBJ whole genome shotgun (WGS) entry which is preliminary data.</text>
</comment>
<dbReference type="PROSITE" id="PS50835">
    <property type="entry name" value="IG_LIKE"/>
    <property type="match status" value="1"/>
</dbReference>
<dbReference type="InterPro" id="IPR036179">
    <property type="entry name" value="Ig-like_dom_sf"/>
</dbReference>